<dbReference type="AlphaFoldDB" id="A0A176WCK0"/>
<name>A0A176WCK0_MARPO</name>
<keyword evidence="3" id="KW-1185">Reference proteome</keyword>
<feature type="region of interest" description="Disordered" evidence="1">
    <location>
        <begin position="1"/>
        <end position="30"/>
    </location>
</feature>
<comment type="caution">
    <text evidence="2">The sequence shown here is derived from an EMBL/GenBank/DDBJ whole genome shotgun (WGS) entry which is preliminary data.</text>
</comment>
<evidence type="ECO:0000256" key="1">
    <source>
        <dbReference type="SAM" id="MobiDB-lite"/>
    </source>
</evidence>
<accession>A0A176WCK0</accession>
<evidence type="ECO:0000313" key="2">
    <source>
        <dbReference type="EMBL" id="OAE30393.1"/>
    </source>
</evidence>
<dbReference type="Proteomes" id="UP000077202">
    <property type="component" value="Unassembled WGS sequence"/>
</dbReference>
<feature type="compositionally biased region" description="Polar residues" evidence="1">
    <location>
        <begin position="101"/>
        <end position="114"/>
    </location>
</feature>
<evidence type="ECO:0000313" key="3">
    <source>
        <dbReference type="Proteomes" id="UP000077202"/>
    </source>
</evidence>
<proteinExistence type="predicted"/>
<feature type="region of interest" description="Disordered" evidence="1">
    <location>
        <begin position="95"/>
        <end position="114"/>
    </location>
</feature>
<gene>
    <name evidence="2" type="ORF">AXG93_3612s1160</name>
</gene>
<reference evidence="2" key="1">
    <citation type="submission" date="2016-03" db="EMBL/GenBank/DDBJ databases">
        <title>Mechanisms controlling the formation of the plant cell surface in tip-growing cells are functionally conserved among land plants.</title>
        <authorList>
            <person name="Honkanen S."/>
            <person name="Jones V.A."/>
            <person name="Morieri G."/>
            <person name="Champion C."/>
            <person name="Hetherington A.J."/>
            <person name="Kelly S."/>
            <person name="Saint-Marcoux D."/>
            <person name="Proust H."/>
            <person name="Prescott H."/>
            <person name="Dolan L."/>
        </authorList>
    </citation>
    <scope>NUCLEOTIDE SEQUENCE [LARGE SCALE GENOMIC DNA]</scope>
    <source>
        <tissue evidence="2">Whole gametophyte</tissue>
    </source>
</reference>
<protein>
    <submittedName>
        <fullName evidence="2">Uncharacterized protein</fullName>
    </submittedName>
</protein>
<feature type="compositionally biased region" description="Polar residues" evidence="1">
    <location>
        <begin position="1"/>
        <end position="13"/>
    </location>
</feature>
<organism evidence="2 3">
    <name type="scientific">Marchantia polymorpha subsp. ruderalis</name>
    <dbReference type="NCBI Taxonomy" id="1480154"/>
    <lineage>
        <taxon>Eukaryota</taxon>
        <taxon>Viridiplantae</taxon>
        <taxon>Streptophyta</taxon>
        <taxon>Embryophyta</taxon>
        <taxon>Marchantiophyta</taxon>
        <taxon>Marchantiopsida</taxon>
        <taxon>Marchantiidae</taxon>
        <taxon>Marchantiales</taxon>
        <taxon>Marchantiaceae</taxon>
        <taxon>Marchantia</taxon>
    </lineage>
</organism>
<sequence>MPTSVRESFTSSLVPRGISSLTGMPKKEVGYDVQPRGGPCISVTAGRRNSFLFRGQEIIFRQRLSEPELLTASATGHDRTGPWKRTVRAAGTEGMLDDLPSSISGGTMTPSNAGNVREEPCKYTGMNPDHATTTSPKYHTEIYALLDVW</sequence>
<dbReference type="EMBL" id="LVLJ01001336">
    <property type="protein sequence ID" value="OAE30393.1"/>
    <property type="molecule type" value="Genomic_DNA"/>
</dbReference>